<feature type="domain" description="Carbohydrate kinase FGGY C-terminal" evidence="6">
    <location>
        <begin position="258"/>
        <end position="446"/>
    </location>
</feature>
<protein>
    <submittedName>
        <fullName evidence="7">Carbohydrate kinase</fullName>
    </submittedName>
</protein>
<comment type="caution">
    <text evidence="7">The sequence shown here is derived from an EMBL/GenBank/DDBJ whole genome shotgun (WGS) entry which is preliminary data.</text>
</comment>
<evidence type="ECO:0000256" key="2">
    <source>
        <dbReference type="ARBA" id="ARBA00022679"/>
    </source>
</evidence>
<dbReference type="PROSITE" id="PS00933">
    <property type="entry name" value="FGGY_KINASES_1"/>
    <property type="match status" value="1"/>
</dbReference>
<organism evidence="7 8">
    <name type="scientific">Actinotalea ferrariae CF5-4</name>
    <dbReference type="NCBI Taxonomy" id="948458"/>
    <lineage>
        <taxon>Bacteria</taxon>
        <taxon>Bacillati</taxon>
        <taxon>Actinomycetota</taxon>
        <taxon>Actinomycetes</taxon>
        <taxon>Micrococcales</taxon>
        <taxon>Cellulomonadaceae</taxon>
        <taxon>Actinotalea</taxon>
    </lineage>
</organism>
<dbReference type="PIRSF" id="PIRSF000538">
    <property type="entry name" value="GlpK"/>
    <property type="match status" value="1"/>
</dbReference>
<dbReference type="InterPro" id="IPR018485">
    <property type="entry name" value="FGGY_C"/>
</dbReference>
<keyword evidence="8" id="KW-1185">Reference proteome</keyword>
<evidence type="ECO:0000256" key="1">
    <source>
        <dbReference type="ARBA" id="ARBA00009156"/>
    </source>
</evidence>
<feature type="domain" description="Carbohydrate kinase FGGY N-terminal" evidence="5">
    <location>
        <begin position="9"/>
        <end position="249"/>
    </location>
</feature>
<dbReference type="Pfam" id="PF00370">
    <property type="entry name" value="FGGY_N"/>
    <property type="match status" value="1"/>
</dbReference>
<dbReference type="InterPro" id="IPR050406">
    <property type="entry name" value="FGGY_Carb_Kinase"/>
</dbReference>
<keyword evidence="3 4" id="KW-0418">Kinase</keyword>
<evidence type="ECO:0000259" key="6">
    <source>
        <dbReference type="Pfam" id="PF02782"/>
    </source>
</evidence>
<dbReference type="OrthoDB" id="9782710at2"/>
<dbReference type="PANTHER" id="PTHR43095">
    <property type="entry name" value="SUGAR KINASE"/>
    <property type="match status" value="1"/>
</dbReference>
<dbReference type="CDD" id="cd07770">
    <property type="entry name" value="ASKHA_NBD_FGGY_GntK"/>
    <property type="match status" value="1"/>
</dbReference>
<dbReference type="GO" id="GO:0016301">
    <property type="term" value="F:kinase activity"/>
    <property type="evidence" value="ECO:0007669"/>
    <property type="project" value="UniProtKB-KW"/>
</dbReference>
<evidence type="ECO:0000313" key="7">
    <source>
        <dbReference type="EMBL" id="EYR63588.1"/>
    </source>
</evidence>
<dbReference type="InterPro" id="IPR000577">
    <property type="entry name" value="Carb_kinase_FGGY"/>
</dbReference>
<dbReference type="SUPFAM" id="SSF53067">
    <property type="entry name" value="Actin-like ATPase domain"/>
    <property type="match status" value="2"/>
</dbReference>
<proteinExistence type="inferred from homology"/>
<dbReference type="InterPro" id="IPR018483">
    <property type="entry name" value="Carb_kinase_FGGY_CS"/>
</dbReference>
<dbReference type="GO" id="GO:0016773">
    <property type="term" value="F:phosphotransferase activity, alcohol group as acceptor"/>
    <property type="evidence" value="ECO:0007669"/>
    <property type="project" value="InterPro"/>
</dbReference>
<dbReference type="InterPro" id="IPR018484">
    <property type="entry name" value="FGGY_N"/>
</dbReference>
<evidence type="ECO:0000313" key="8">
    <source>
        <dbReference type="Proteomes" id="UP000019753"/>
    </source>
</evidence>
<dbReference type="EMBL" id="AXCW01000082">
    <property type="protein sequence ID" value="EYR63588.1"/>
    <property type="molecule type" value="Genomic_DNA"/>
</dbReference>
<dbReference type="InterPro" id="IPR043129">
    <property type="entry name" value="ATPase_NBD"/>
</dbReference>
<dbReference type="PANTHER" id="PTHR43095:SF2">
    <property type="entry name" value="GLUCONOKINASE"/>
    <property type="match status" value="1"/>
</dbReference>
<dbReference type="PROSITE" id="PS00445">
    <property type="entry name" value="FGGY_KINASES_2"/>
    <property type="match status" value="1"/>
</dbReference>
<evidence type="ECO:0000256" key="3">
    <source>
        <dbReference type="ARBA" id="ARBA00022777"/>
    </source>
</evidence>
<dbReference type="GO" id="GO:0005975">
    <property type="term" value="P:carbohydrate metabolic process"/>
    <property type="evidence" value="ECO:0007669"/>
    <property type="project" value="InterPro"/>
</dbReference>
<sequence>MRPNGLRVVVGVDIGTTSTKAVAFDGGVVVASASHGYPLLQPEPGYAVQDPDRVLAAVRAAVSDVVGQVGAARVAGLSFSAALHSLVGLDAHGTPVTELLTWADTRATAQAERLRAAAGGPALHGRTGTPLHPMSPLPKLVWFREERPDLLDAVHTWAGIKEYVLLRLCGALVVDHSVASATGLLDLTTLAWDPEALALAGVSADRLPALVPPTAVLPGLLPPVARDLGLPPTTPVVVGAADGPLANLGVGALAPGVAACSIGTSGALRVVVDRPVVDPRGRLFCYALAPGRWVVGGAVNNGGVVLQWAGDALAPDLGEHAEEELLALAAQAPAGSGGLLMLPYLLSERAPHWAGAPRGAFVGLTRAHGRPHLLRAALEGVCLQLAVVLDSLRDAGLEVREVRATGGAMRSPLWRQMLADAFGMRVELMASEEGTAFGAAVLGMTALGLVGSLDAVAGLLDPGAPVEPDPGGADVYARLRPVFADAYSALEPTSERLRALDLPLGTVPPRAATPEG</sequence>
<accession>A0A021VR36</accession>
<name>A0A021VR36_9CELL</name>
<keyword evidence="2 4" id="KW-0808">Transferase</keyword>
<evidence type="ECO:0000256" key="4">
    <source>
        <dbReference type="RuleBase" id="RU003733"/>
    </source>
</evidence>
<dbReference type="AlphaFoldDB" id="A0A021VR36"/>
<reference evidence="7 8" key="1">
    <citation type="submission" date="2014-01" db="EMBL/GenBank/DDBJ databases">
        <title>Actinotalea ferrariae CF5-4.</title>
        <authorList>
            <person name="Chen F."/>
            <person name="Li Y."/>
            <person name="Wang G."/>
        </authorList>
    </citation>
    <scope>NUCLEOTIDE SEQUENCE [LARGE SCALE GENOMIC DNA]</scope>
    <source>
        <strain evidence="7 8">CF5-4</strain>
    </source>
</reference>
<dbReference type="Pfam" id="PF02782">
    <property type="entry name" value="FGGY_C"/>
    <property type="match status" value="1"/>
</dbReference>
<comment type="similarity">
    <text evidence="1 4">Belongs to the FGGY kinase family.</text>
</comment>
<evidence type="ECO:0000259" key="5">
    <source>
        <dbReference type="Pfam" id="PF00370"/>
    </source>
</evidence>
<gene>
    <name evidence="7" type="ORF">N866_19440</name>
</gene>
<dbReference type="Proteomes" id="UP000019753">
    <property type="component" value="Unassembled WGS sequence"/>
</dbReference>
<dbReference type="Gene3D" id="3.30.420.40">
    <property type="match status" value="2"/>
</dbReference>